<accession>A0A0U9HLY8</accession>
<feature type="compositionally biased region" description="Low complexity" evidence="1">
    <location>
        <begin position="51"/>
        <end position="78"/>
    </location>
</feature>
<protein>
    <recommendedName>
        <fullName evidence="2">SMP domain-containing protein</fullName>
    </recommendedName>
</protein>
<proteinExistence type="predicted"/>
<evidence type="ECO:0000313" key="4">
    <source>
        <dbReference type="Proteomes" id="UP000054558"/>
    </source>
</evidence>
<evidence type="ECO:0000313" key="3">
    <source>
        <dbReference type="EMBL" id="GAQ85817.1"/>
    </source>
</evidence>
<dbReference type="AlphaFoldDB" id="A0A0U9HLY8"/>
<dbReference type="Pfam" id="PF04927">
    <property type="entry name" value="SMP"/>
    <property type="match status" value="1"/>
</dbReference>
<evidence type="ECO:0000259" key="2">
    <source>
        <dbReference type="Pfam" id="PF04927"/>
    </source>
</evidence>
<evidence type="ECO:0000256" key="1">
    <source>
        <dbReference type="SAM" id="MobiDB-lite"/>
    </source>
</evidence>
<dbReference type="Proteomes" id="UP000054558">
    <property type="component" value="Unassembled WGS sequence"/>
</dbReference>
<organism evidence="3 4">
    <name type="scientific">Klebsormidium nitens</name>
    <name type="common">Green alga</name>
    <name type="synonym">Ulothrix nitens</name>
    <dbReference type="NCBI Taxonomy" id="105231"/>
    <lineage>
        <taxon>Eukaryota</taxon>
        <taxon>Viridiplantae</taxon>
        <taxon>Streptophyta</taxon>
        <taxon>Klebsormidiophyceae</taxon>
        <taxon>Klebsormidiales</taxon>
        <taxon>Klebsormidiaceae</taxon>
        <taxon>Klebsormidium</taxon>
    </lineage>
</organism>
<feature type="domain" description="SMP" evidence="2">
    <location>
        <begin position="25"/>
        <end position="63"/>
    </location>
</feature>
<name>A0A0U9HLY8_KLENI</name>
<gene>
    <name evidence="3" type="ORF">KFL_002560030</name>
</gene>
<reference evidence="3 4" key="1">
    <citation type="journal article" date="2014" name="Nat. Commun.">
        <title>Klebsormidium flaccidum genome reveals primary factors for plant terrestrial adaptation.</title>
        <authorList>
            <person name="Hori K."/>
            <person name="Maruyama F."/>
            <person name="Fujisawa T."/>
            <person name="Togashi T."/>
            <person name="Yamamoto N."/>
            <person name="Seo M."/>
            <person name="Sato S."/>
            <person name="Yamada T."/>
            <person name="Mori H."/>
            <person name="Tajima N."/>
            <person name="Moriyama T."/>
            <person name="Ikeuchi M."/>
            <person name="Watanabe M."/>
            <person name="Wada H."/>
            <person name="Kobayashi K."/>
            <person name="Saito M."/>
            <person name="Masuda T."/>
            <person name="Sasaki-Sekimoto Y."/>
            <person name="Mashiguchi K."/>
            <person name="Awai K."/>
            <person name="Shimojima M."/>
            <person name="Masuda S."/>
            <person name="Iwai M."/>
            <person name="Nobusawa T."/>
            <person name="Narise T."/>
            <person name="Kondo S."/>
            <person name="Saito H."/>
            <person name="Sato R."/>
            <person name="Murakawa M."/>
            <person name="Ihara Y."/>
            <person name="Oshima-Yamada Y."/>
            <person name="Ohtaka K."/>
            <person name="Satoh M."/>
            <person name="Sonobe K."/>
            <person name="Ishii M."/>
            <person name="Ohtani R."/>
            <person name="Kanamori-Sato M."/>
            <person name="Honoki R."/>
            <person name="Miyazaki D."/>
            <person name="Mochizuki H."/>
            <person name="Umetsu J."/>
            <person name="Higashi K."/>
            <person name="Shibata D."/>
            <person name="Kamiya Y."/>
            <person name="Sato N."/>
            <person name="Nakamura Y."/>
            <person name="Tabata S."/>
            <person name="Ida S."/>
            <person name="Kurokawa K."/>
            <person name="Ohta H."/>
        </authorList>
    </citation>
    <scope>NUCLEOTIDE SEQUENCE [LARGE SCALE GENOMIC DNA]</scope>
    <source>
        <strain evidence="3 4">NIES-2285</strain>
    </source>
</reference>
<feature type="region of interest" description="Disordered" evidence="1">
    <location>
        <begin position="39"/>
        <end position="85"/>
    </location>
</feature>
<sequence>MGDHVTPLEKFFLVIQTFMSGKQSGTPMTQSAASRIQAAEAKAGNGGVKAGGFAARAQSAAARTGGESKGGSHSAHSSGRTKGYK</sequence>
<dbReference type="InterPro" id="IPR007011">
    <property type="entry name" value="LEA_SMP_dom"/>
</dbReference>
<dbReference type="EMBL" id="DF237205">
    <property type="protein sequence ID" value="GAQ85817.1"/>
    <property type="molecule type" value="Genomic_DNA"/>
</dbReference>
<keyword evidence="4" id="KW-1185">Reference proteome</keyword>